<dbReference type="CDD" id="cd00229">
    <property type="entry name" value="SGNH_hydrolase"/>
    <property type="match status" value="1"/>
</dbReference>
<dbReference type="RefSeq" id="WP_011077421.1">
    <property type="nucleotide sequence ID" value="NC_004432.1"/>
</dbReference>
<keyword evidence="3" id="KW-1185">Reference proteome</keyword>
<proteinExistence type="predicted"/>
<organism evidence="2 3">
    <name type="scientific">Malacoplasma penetrans (strain HF-2)</name>
    <name type="common">Mycoplasma penetrans</name>
    <dbReference type="NCBI Taxonomy" id="272633"/>
    <lineage>
        <taxon>Bacteria</taxon>
        <taxon>Bacillati</taxon>
        <taxon>Mycoplasmatota</taxon>
        <taxon>Mycoplasmoidales</taxon>
        <taxon>Mycoplasmoidaceae</taxon>
        <taxon>Malacoplasma</taxon>
    </lineage>
</organism>
<name>Q8EVG5_MALP2</name>
<dbReference type="InterPro" id="IPR013830">
    <property type="entry name" value="SGNH_hydro"/>
</dbReference>
<dbReference type="eggNOG" id="COG2755">
    <property type="taxonomic scope" value="Bacteria"/>
</dbReference>
<evidence type="ECO:0000313" key="3">
    <source>
        <dbReference type="Proteomes" id="UP000002522"/>
    </source>
</evidence>
<protein>
    <submittedName>
        <fullName evidence="2">Predicted lipase</fullName>
    </submittedName>
</protein>
<sequence>MASKKIKWIAFISTMFLTGGLVIAAPLVASKVFWTNQRSGPIDYDVVYPLPETGKDVSSSIATWGVNEDRISNRAEANLRFQKAIENTWVFAGGSDFYSNFDLTKSRKNWVGLFDENIRWYYKVLNTSNPASLYSTMGRFVINVSKPNQTLKELNEKFNSKVSNLDPKNVVTIVGNEYLEASDEYNSLVSFENDLTTFVKNSLMLRDQSSTVTIIKHWKSPIKDFDTDTAYNNKVDKFNNVVNKVLYNMSVDETWSESLSRVKVIDWTDLFINHIDSQTEWPFDDNHNIIARWANSLLGKELVMAFDEGNAWTQGTIEDPESAWHGYETEFIEATTLDGAVDTTKNNLQLGTVTQTTTQSTTSYSDQPVVNLSVEIPNAVEGQYLKYILEIPDAGLTIEDYSFVTNKVITIDNIGTFPTTSTSPITNQAYTNKFELTVFDINNQPYDRLTGVLGNTSADSTTLLDSTPTDLTDAQKRFIEKFNNKNEPMVWAWVGDNVDQGVQYNVGFDSFSEVTQKSIQSDWGRWDDIFINAAMSGDFTNRAADDYLIQSRITKYAPDVLSIGLGVNDLTTGTSNGQTTNTNKDTFESNIKKIVDAAIEANPEVIIVVNAINPNGTTTTANNISTYNGYLKALFGDSTTSGGSGSANYKNNVIYNESVYTILNQVKTQHPWLYANNNKYNWFMGSDGINPSISTNIIKSKTFLSSLGVNVENSYLDSYQVKAGTPFSSSTTKSIDFAAGNTSNGPNWGLPDLKAWLATLPIGGSAANGGNVGRVMINIESTDVSDDRVYLLEPSYNSLTTTSSSTSNNYVIPFLDSGDYVLSSWAISRTAVFSSNADYYLAPANSSFKIN</sequence>
<gene>
    <name evidence="2" type="ordered locus">MYPE5990</name>
</gene>
<dbReference type="InParanoid" id="Q8EVG5"/>
<dbReference type="STRING" id="272633.gene:10731716"/>
<evidence type="ECO:0000259" key="1">
    <source>
        <dbReference type="Pfam" id="PF13472"/>
    </source>
</evidence>
<dbReference type="EMBL" id="BA000026">
    <property type="protein sequence ID" value="BAC44389.1"/>
    <property type="molecule type" value="Genomic_DNA"/>
</dbReference>
<accession>Q8EVG5</accession>
<feature type="domain" description="SGNH hydrolase-type esterase" evidence="1">
    <location>
        <begin position="528"/>
        <end position="618"/>
    </location>
</feature>
<dbReference type="AlphaFoldDB" id="Q8EVG5"/>
<dbReference type="Gene3D" id="3.40.50.1110">
    <property type="entry name" value="SGNH hydrolase"/>
    <property type="match status" value="1"/>
</dbReference>
<dbReference type="HOGENOM" id="CLU_325659_0_0_14"/>
<dbReference type="InterPro" id="IPR036514">
    <property type="entry name" value="SGNH_hydro_sf"/>
</dbReference>
<dbReference type="SUPFAM" id="SSF52266">
    <property type="entry name" value="SGNH hydrolase"/>
    <property type="match status" value="1"/>
</dbReference>
<dbReference type="Pfam" id="PF13472">
    <property type="entry name" value="Lipase_GDSL_2"/>
    <property type="match status" value="1"/>
</dbReference>
<dbReference type="KEGG" id="mpe:MYPE5990"/>
<evidence type="ECO:0000313" key="2">
    <source>
        <dbReference type="EMBL" id="BAC44389.1"/>
    </source>
</evidence>
<reference evidence="2 3" key="1">
    <citation type="journal article" date="2002" name="Nucleic Acids Res.">
        <title>The complete genomic sequence of Mycoplasma penetrans, an intracellular bacterial pathogen in humans.</title>
        <authorList>
            <person name="Sasaki Y."/>
            <person name="Ishikawa J."/>
            <person name="Yamashita A."/>
            <person name="Oshima K."/>
            <person name="Kenri T."/>
            <person name="Furuya K."/>
            <person name="Yoshino C."/>
            <person name="Horino A."/>
            <person name="Shiba T."/>
            <person name="Sasaki T."/>
            <person name="Hattori M."/>
        </authorList>
    </citation>
    <scope>NUCLEOTIDE SEQUENCE [LARGE SCALE GENOMIC DNA]</scope>
    <source>
        <strain evidence="2 3">HF-2</strain>
    </source>
</reference>
<dbReference type="Proteomes" id="UP000002522">
    <property type="component" value="Chromosome"/>
</dbReference>